<evidence type="ECO:0000256" key="2">
    <source>
        <dbReference type="SAM" id="Phobius"/>
    </source>
</evidence>
<dbReference type="EMBL" id="BPQO01000001">
    <property type="protein sequence ID" value="GJD86892.1"/>
    <property type="molecule type" value="Genomic_DNA"/>
</dbReference>
<dbReference type="PANTHER" id="PTHR23028">
    <property type="entry name" value="ACETYLTRANSFERASE"/>
    <property type="match status" value="1"/>
</dbReference>
<evidence type="ECO:0000256" key="1">
    <source>
        <dbReference type="SAM" id="MobiDB-lite"/>
    </source>
</evidence>
<reference evidence="4" key="1">
    <citation type="journal article" date="2016" name="Front. Microbiol.">
        <title>Genome Sequence of the Piezophilic, Mesophilic Sulfate-Reducing Bacterium Desulfovibrio indicus J2T.</title>
        <authorList>
            <person name="Cao J."/>
            <person name="Maignien L."/>
            <person name="Shao Z."/>
            <person name="Alain K."/>
            <person name="Jebbar M."/>
        </authorList>
    </citation>
    <scope>NUCLEOTIDE SEQUENCE</scope>
    <source>
        <strain evidence="4">DSM 16372</strain>
    </source>
</reference>
<reference evidence="4" key="2">
    <citation type="submission" date="2021-08" db="EMBL/GenBank/DDBJ databases">
        <authorList>
            <person name="Tani A."/>
            <person name="Ola A."/>
            <person name="Ogura Y."/>
            <person name="Katsura K."/>
            <person name="Hayashi T."/>
        </authorList>
    </citation>
    <scope>NUCLEOTIDE SEQUENCE</scope>
    <source>
        <strain evidence="4">DSM 16372</strain>
    </source>
</reference>
<dbReference type="RefSeq" id="WP_082773185.1">
    <property type="nucleotide sequence ID" value="NZ_BPQO01000001.1"/>
</dbReference>
<feature type="domain" description="Acyltransferase 3" evidence="3">
    <location>
        <begin position="18"/>
        <end position="328"/>
    </location>
</feature>
<dbReference type="InterPro" id="IPR002656">
    <property type="entry name" value="Acyl_transf_3_dom"/>
</dbReference>
<dbReference type="GO" id="GO:0000271">
    <property type="term" value="P:polysaccharide biosynthetic process"/>
    <property type="evidence" value="ECO:0007669"/>
    <property type="project" value="TreeGrafter"/>
</dbReference>
<keyword evidence="5" id="KW-1185">Reference proteome</keyword>
<dbReference type="AlphaFoldDB" id="A0AAV4ZF91"/>
<dbReference type="PANTHER" id="PTHR23028:SF131">
    <property type="entry name" value="BLR2367 PROTEIN"/>
    <property type="match status" value="1"/>
</dbReference>
<feature type="transmembrane region" description="Helical" evidence="2">
    <location>
        <begin position="210"/>
        <end position="226"/>
    </location>
</feature>
<dbReference type="InterPro" id="IPR050879">
    <property type="entry name" value="Acyltransferase_3"/>
</dbReference>
<keyword evidence="2" id="KW-0812">Transmembrane</keyword>
<feature type="transmembrane region" description="Helical" evidence="2">
    <location>
        <begin position="148"/>
        <end position="165"/>
    </location>
</feature>
<name>A0AAV4ZF91_9HYPH</name>
<proteinExistence type="predicted"/>
<evidence type="ECO:0000313" key="5">
    <source>
        <dbReference type="Proteomes" id="UP001055247"/>
    </source>
</evidence>
<feature type="transmembrane region" description="Helical" evidence="2">
    <location>
        <begin position="177"/>
        <end position="198"/>
    </location>
</feature>
<evidence type="ECO:0000313" key="4">
    <source>
        <dbReference type="EMBL" id="GJD86892.1"/>
    </source>
</evidence>
<protein>
    <recommendedName>
        <fullName evidence="3">Acyltransferase 3 domain-containing protein</fullName>
    </recommendedName>
</protein>
<keyword evidence="2" id="KW-1133">Transmembrane helix</keyword>
<dbReference type="GO" id="GO:0016747">
    <property type="term" value="F:acyltransferase activity, transferring groups other than amino-acyl groups"/>
    <property type="evidence" value="ECO:0007669"/>
    <property type="project" value="InterPro"/>
</dbReference>
<feature type="region of interest" description="Disordered" evidence="1">
    <location>
        <begin position="344"/>
        <end position="379"/>
    </location>
</feature>
<feature type="compositionally biased region" description="Basic and acidic residues" evidence="1">
    <location>
        <begin position="344"/>
        <end position="356"/>
    </location>
</feature>
<dbReference type="GO" id="GO:0016020">
    <property type="term" value="C:membrane"/>
    <property type="evidence" value="ECO:0007669"/>
    <property type="project" value="TreeGrafter"/>
</dbReference>
<sequence length="379" mass="40961">MAQGAGDRERCANNFGTLRLLFAALVILAHAPELIDGDRSREILTRVFGTLSFGELAVDGFFLVSGYLITASYRARTSFSGYVRRRALRIYPGFVVASLVCILVVAPFAGGDMVALSSAETLLRLALLLMPVVPGAFEGLPYPHLNGSMWTIPCEFGCYLLLGLAGRARVLRIRARYLALLAGLGALLALRWLFLPVGLPGDVAGTLSEMIRFVFVFCCGGAYQLFGDRIAYTRRGACRAALLLLPLMFVRPLAEPALAVLGGYLIFWFAFAVRPLALSRAVDRADPSYGLYLYAWPVQNLLVAHVPGISPWAVAALALAAALPLGLLSWFLVEGPALRLRPAARRDQTMRTDRSGRPSSVPRSTSPLTTGPTFSGVPE</sequence>
<feature type="transmembrane region" description="Helical" evidence="2">
    <location>
        <begin position="312"/>
        <end position="333"/>
    </location>
</feature>
<feature type="transmembrane region" description="Helical" evidence="2">
    <location>
        <begin position="90"/>
        <end position="110"/>
    </location>
</feature>
<feature type="transmembrane region" description="Helical" evidence="2">
    <location>
        <begin position="16"/>
        <end position="35"/>
    </location>
</feature>
<dbReference type="Pfam" id="PF01757">
    <property type="entry name" value="Acyl_transf_3"/>
    <property type="match status" value="1"/>
</dbReference>
<evidence type="ECO:0000259" key="3">
    <source>
        <dbReference type="Pfam" id="PF01757"/>
    </source>
</evidence>
<gene>
    <name evidence="4" type="ORF">BHAOGJBA_0389</name>
</gene>
<feature type="compositionally biased region" description="Polar residues" evidence="1">
    <location>
        <begin position="357"/>
        <end position="373"/>
    </location>
</feature>
<organism evidence="4 5">
    <name type="scientific">Methylobacterium hispanicum</name>
    <dbReference type="NCBI Taxonomy" id="270350"/>
    <lineage>
        <taxon>Bacteria</taxon>
        <taxon>Pseudomonadati</taxon>
        <taxon>Pseudomonadota</taxon>
        <taxon>Alphaproteobacteria</taxon>
        <taxon>Hyphomicrobiales</taxon>
        <taxon>Methylobacteriaceae</taxon>
        <taxon>Methylobacterium</taxon>
    </lineage>
</organism>
<comment type="caution">
    <text evidence="4">The sequence shown here is derived from an EMBL/GenBank/DDBJ whole genome shotgun (WGS) entry which is preliminary data.</text>
</comment>
<feature type="transmembrane region" description="Helical" evidence="2">
    <location>
        <begin position="47"/>
        <end position="70"/>
    </location>
</feature>
<keyword evidence="2" id="KW-0472">Membrane</keyword>
<dbReference type="Proteomes" id="UP001055247">
    <property type="component" value="Unassembled WGS sequence"/>
</dbReference>
<accession>A0AAV4ZF91</accession>